<name>A0A5B7GA09_PORTR</name>
<reference evidence="2 3" key="1">
    <citation type="submission" date="2019-05" db="EMBL/GenBank/DDBJ databases">
        <title>Another draft genome of Portunus trituberculatus and its Hox gene families provides insights of decapod evolution.</title>
        <authorList>
            <person name="Jeong J.-H."/>
            <person name="Song I."/>
            <person name="Kim S."/>
            <person name="Choi T."/>
            <person name="Kim D."/>
            <person name="Ryu S."/>
            <person name="Kim W."/>
        </authorList>
    </citation>
    <scope>NUCLEOTIDE SEQUENCE [LARGE SCALE GENOMIC DNA]</scope>
    <source>
        <tissue evidence="2">Muscle</tissue>
    </source>
</reference>
<protein>
    <submittedName>
        <fullName evidence="2">Uncharacterized protein</fullName>
    </submittedName>
</protein>
<comment type="caution">
    <text evidence="2">The sequence shown here is derived from an EMBL/GenBank/DDBJ whole genome shotgun (WGS) entry which is preliminary data.</text>
</comment>
<feature type="region of interest" description="Disordered" evidence="1">
    <location>
        <begin position="1"/>
        <end position="66"/>
    </location>
</feature>
<evidence type="ECO:0000256" key="1">
    <source>
        <dbReference type="SAM" id="MobiDB-lite"/>
    </source>
</evidence>
<proteinExistence type="predicted"/>
<keyword evidence="3" id="KW-1185">Reference proteome</keyword>
<sequence>MHLISYMSAASEASRGLGNYRSEEKEGRWRRKRRRTRRPPVWGHDPGYRTPPPPPSLSLASPSDGDPHCAHTLNSCSLLPASLTTPPPPSPSVLCVSTCPLSPPPPLHCSTVHTSFNYHHLYHSTTVLVPLTIPATRAFHHHSEQAMNTPHHCCYSPPPIITTTPQPSSLFHHPPTTSGENYQCHLG</sequence>
<feature type="compositionally biased region" description="Basic residues" evidence="1">
    <location>
        <begin position="28"/>
        <end position="38"/>
    </location>
</feature>
<dbReference type="Proteomes" id="UP000324222">
    <property type="component" value="Unassembled WGS sequence"/>
</dbReference>
<organism evidence="2 3">
    <name type="scientific">Portunus trituberculatus</name>
    <name type="common">Swimming crab</name>
    <name type="synonym">Neptunus trituberculatus</name>
    <dbReference type="NCBI Taxonomy" id="210409"/>
    <lineage>
        <taxon>Eukaryota</taxon>
        <taxon>Metazoa</taxon>
        <taxon>Ecdysozoa</taxon>
        <taxon>Arthropoda</taxon>
        <taxon>Crustacea</taxon>
        <taxon>Multicrustacea</taxon>
        <taxon>Malacostraca</taxon>
        <taxon>Eumalacostraca</taxon>
        <taxon>Eucarida</taxon>
        <taxon>Decapoda</taxon>
        <taxon>Pleocyemata</taxon>
        <taxon>Brachyura</taxon>
        <taxon>Eubrachyura</taxon>
        <taxon>Portunoidea</taxon>
        <taxon>Portunidae</taxon>
        <taxon>Portuninae</taxon>
        <taxon>Portunus</taxon>
    </lineage>
</organism>
<dbReference type="EMBL" id="VSRR010014505">
    <property type="protein sequence ID" value="MPC57100.1"/>
    <property type="molecule type" value="Genomic_DNA"/>
</dbReference>
<dbReference type="AlphaFoldDB" id="A0A5B7GA09"/>
<gene>
    <name evidence="2" type="ORF">E2C01_051074</name>
</gene>
<evidence type="ECO:0000313" key="3">
    <source>
        <dbReference type="Proteomes" id="UP000324222"/>
    </source>
</evidence>
<evidence type="ECO:0000313" key="2">
    <source>
        <dbReference type="EMBL" id="MPC57100.1"/>
    </source>
</evidence>
<accession>A0A5B7GA09</accession>